<comment type="similarity">
    <text evidence="2">Belongs to the GILT family.</text>
</comment>
<dbReference type="OrthoDB" id="958254at2759"/>
<protein>
    <submittedName>
        <fullName evidence="6">Uncharacterized protein</fullName>
    </submittedName>
</protein>
<dbReference type="PANTHER" id="PTHR13234:SF8">
    <property type="entry name" value="GAMMA-INTERFERON-INDUCIBLE LYSOSOMAL THIOL REDUCTASE"/>
    <property type="match status" value="1"/>
</dbReference>
<dbReference type="PANTHER" id="PTHR13234">
    <property type="entry name" value="GAMMA-INTERFERON INDUCIBLE LYSOSOMAL THIOL REDUCTASE GILT"/>
    <property type="match status" value="1"/>
</dbReference>
<keyword evidence="5" id="KW-0325">Glycoprotein</keyword>
<dbReference type="AlphaFoldDB" id="A0A177AQ53"/>
<name>A0A177AQ53_9BILA</name>
<evidence type="ECO:0000256" key="1">
    <source>
        <dbReference type="ARBA" id="ARBA00004613"/>
    </source>
</evidence>
<comment type="subcellular location">
    <subcellularLocation>
        <location evidence="1">Secreted</location>
    </subcellularLocation>
</comment>
<dbReference type="Proteomes" id="UP000078046">
    <property type="component" value="Unassembled WGS sequence"/>
</dbReference>
<evidence type="ECO:0000313" key="6">
    <source>
        <dbReference type="EMBL" id="OAF64147.1"/>
    </source>
</evidence>
<dbReference type="GO" id="GO:0016671">
    <property type="term" value="F:oxidoreductase activity, acting on a sulfur group of donors, disulfide as acceptor"/>
    <property type="evidence" value="ECO:0007669"/>
    <property type="project" value="InterPro"/>
</dbReference>
<comment type="caution">
    <text evidence="6">The sequence shown here is derived from an EMBL/GenBank/DDBJ whole genome shotgun (WGS) entry which is preliminary data.</text>
</comment>
<dbReference type="GO" id="GO:0005576">
    <property type="term" value="C:extracellular region"/>
    <property type="evidence" value="ECO:0007669"/>
    <property type="project" value="UniProtKB-SubCell"/>
</dbReference>
<dbReference type="Pfam" id="PF03227">
    <property type="entry name" value="GILT"/>
    <property type="match status" value="1"/>
</dbReference>
<evidence type="ECO:0000256" key="2">
    <source>
        <dbReference type="ARBA" id="ARBA00005679"/>
    </source>
</evidence>
<reference evidence="6 7" key="1">
    <citation type="submission" date="2016-04" db="EMBL/GenBank/DDBJ databases">
        <title>The genome of Intoshia linei affirms orthonectids as highly simplified spiralians.</title>
        <authorList>
            <person name="Mikhailov K.V."/>
            <person name="Slusarev G.S."/>
            <person name="Nikitin M.A."/>
            <person name="Logacheva M.D."/>
            <person name="Penin A."/>
            <person name="Aleoshin V."/>
            <person name="Panchin Y.V."/>
        </authorList>
    </citation>
    <scope>NUCLEOTIDE SEQUENCE [LARGE SCALE GENOMIC DNA]</scope>
    <source>
        <strain evidence="6">Intl2013</strain>
        <tissue evidence="6">Whole animal</tissue>
    </source>
</reference>
<accession>A0A177AQ53</accession>
<keyword evidence="7" id="KW-1185">Reference proteome</keyword>
<dbReference type="InterPro" id="IPR004911">
    <property type="entry name" value="Interferon-induced_GILT"/>
</dbReference>
<dbReference type="EMBL" id="LWCA01002082">
    <property type="protein sequence ID" value="OAF64147.1"/>
    <property type="molecule type" value="Genomic_DNA"/>
</dbReference>
<evidence type="ECO:0000256" key="5">
    <source>
        <dbReference type="ARBA" id="ARBA00023180"/>
    </source>
</evidence>
<sequence length="134" mass="15819">MVKINKNHIECQHGKNECIRNGQMACVIEKAKNPDHYIYFIMCMFSDKKNQYEQCRKDLTHIDNNFEDCDTTKNDQIIFYLKEMEDKTKHFDKSSEKPKDLDWVPTIVLDNIYSPDLNNRAINNLTKVIVSILS</sequence>
<evidence type="ECO:0000313" key="7">
    <source>
        <dbReference type="Proteomes" id="UP000078046"/>
    </source>
</evidence>
<proteinExistence type="inferred from homology"/>
<gene>
    <name evidence="6" type="ORF">A3Q56_08152</name>
</gene>
<keyword evidence="4" id="KW-0732">Signal</keyword>
<keyword evidence="3" id="KW-0964">Secreted</keyword>
<evidence type="ECO:0000256" key="3">
    <source>
        <dbReference type="ARBA" id="ARBA00022525"/>
    </source>
</evidence>
<evidence type="ECO:0000256" key="4">
    <source>
        <dbReference type="ARBA" id="ARBA00022729"/>
    </source>
</evidence>
<organism evidence="6 7">
    <name type="scientific">Intoshia linei</name>
    <dbReference type="NCBI Taxonomy" id="1819745"/>
    <lineage>
        <taxon>Eukaryota</taxon>
        <taxon>Metazoa</taxon>
        <taxon>Spiralia</taxon>
        <taxon>Lophotrochozoa</taxon>
        <taxon>Mesozoa</taxon>
        <taxon>Orthonectida</taxon>
        <taxon>Rhopaluridae</taxon>
        <taxon>Intoshia</taxon>
    </lineage>
</organism>